<name>A0ABX2ALD1_9BACT</name>
<dbReference type="Gene3D" id="2.60.120.200">
    <property type="match status" value="1"/>
</dbReference>
<keyword evidence="2" id="KW-1185">Reference proteome</keyword>
<sequence length="2192" mass="243130">MAFDAVDHKSGLSLSGATARFGGIIPDLGDDPDFNGSTDESYPSSDVRYCVSRRGFVVNDAGWFTGWKESGLYNDSSGTLLKDKLYILGGTVYAWDEDKEELAELSGCGSGSGFYNVTGQQPPASGYYTKETAIAALANADIKDEEKPGMILTFEKSEGEWEDYRFISNDIRKFLIPASWEEYGGGKIKSVTLNGKTVNPDADGNVALVTDRIEVDESLNAESTNPVENRAVATKIAELEAGTLFDNEVTENDDNTVTIALKSKTAVITEFTIPAGGGGGEESGAKIVLNASVDKTTIKEGAPVRLTYFYDHQYISGDEKGESTGQKAKVTVQVRRGATTTYSETTQEVSRGTYTIELTKYLLVGNSDIYVTAETTDPTSGKTQKKQAYVSVRSVTLSLSSSYNIAAAMQNGGYDVNETADIPYTVNGTGTKVVTLYVDGKQHNAHTVTRSGTTNGSFSLSMSGLATGRHTVQMVAEMEAGDGLELRSESLYFDILKSGGNKPYVGLMIIHKDGRIFHEDDHLTPTIETGQYENCQFRFTAYDPQTTPASMIVLRNGELVQTVSVPRKAVAYTNRFTVQGRQDMRMQVGDTAYNFYIDVVDSGIDISEATYGLALKLSPEGRSNDESDPAKWEYDGIKTTFEGFDWQSNGWMDNTLKLTNGAKATIGYRPFKDDAGVTGATIELEFRMSNVLDRHSEAITCMDNGKGLSITSEEASIKTGTLLKYTNEDGEDVTREIKIGTKFAPDKWYKVAFVIGRRGDGRLMELYVNGNRAGADIYDNSYYFRQDTPAGITIDSAQVDVELKNIRIYNRALTDDEELENRMVDTDSTDDMMRLYTENDVLGAAGDIDIDKLRAQGKGVMRIVRKGGLDEVNETNNKKTDFLADVYFYSPFGKEYDFVLLDCYIRIQGTSSTKYPSKNIRIYFSKGGENLSFEMGGLSDPLGGNRYMMRPGAIPMNLFCMKSDYSDSSMTLNTGVAKLFNDVMKELGLLTPPQRFQLEKADGDIRAVNIRQSIDGFPIDVFSAETVDGENTYFGQYNFNNEKADSGRLFGMEGLEGFTPECPLTLETLNNGEKVCLFQSSSDADLEECFDAGLETNFPDDVKWAGLDEAKRAALKRWFGWIRECVPVNANADDLSTFKSEKFKKEVNQYFDVKHLLTYYIHTDYFASVDQRAKNILLRSWDGKILYTEYYDGDTQSGKRNDCFLVYDYTIDRDTWDAEAGKYAFEGRESWLWNLCLANLWEEMKECANAYRQVMTVERVLSMLNGEQMGNWCDRVYNKSGYLKYIRPNMQETYGKIWPFIYALQGSNEAHREYFIRNRFALLDAKYGTNTFTSDNIDLYMARTASAPADTVRITANEVYAFGYGTNNSPNIGNTGIVQGGDIATLDIDGAYTVNDPLRIYGASRMRVLDMTGASDRLKNGFDLGKCKVLRELNLQSSGSGSTGWWLNIGSCRQLRKINLRNQSQAKTGGNTSTELDFTNQTRLEELDARGTQVQSVTFCKGAPLTKVSLPGTLTVLKLEYLGKLTTSGLILESYDKVKTLIVDGCPGLEWETLLSRCTGIERLRVTGIDRDDDGTWLGRFAGMGGVDAEGNATDTCRLVGTVRLTRYIEDGKYEALKSHFPELNITLPEYTMIEFDDDVSDDANVSNLDNKTGYKYGNTYVPNGHISCISRQRHRVLAKVTKKATTRNVNMANVDTTVNNLDGEMTYFPLDDTDSNKYADGSAARLDGTEGDWLMFEPFFWSKGINDYLKRKHYSCYSSNGKDRMHACPAATIQTLDDIKGTDGGYLGGRKIMTGKDTLLSSYSTDANYSVCRVDVSGYRRVRFPSVPGTNMTGSVFTDTEGNLLESVVVETLNCRFEAGMYLIKDVPDGATHLYFSILNTAEFDKVVLSNSDRIEDMEPEWVANDEHLCGVVGSSIVGSKLRSCITGGSTASNMSWNDFHYYSVQRGMQQIDALMHFRIANLFYAFYGRRDSQSQCGAGQHTNNRKTGGSAPYGMTDTIGYDAAHAIKPTVTNSLIDGVIHQYAWYRSKDDYGADTVIQVNNTCCLGYEDIYGNKYDMMDGVDLPNTNGNQGKWRIWMPDDSIRWVKGKTASDQYITAVAQGKYMDVVPVGSVAGSSSTHHCDKYLISTAIGRVVYRGYYYAYAYGGVSYAFASYDASFAHTDVGSRLAFRGKIVKARSVEAFKAIIEAA</sequence>
<gene>
    <name evidence="1" type="ORF">HPS56_04965</name>
</gene>
<accession>A0ABX2ALD1</accession>
<comment type="caution">
    <text evidence="1">The sequence shown here is derived from an EMBL/GenBank/DDBJ whole genome shotgun (WGS) entry which is preliminary data.</text>
</comment>
<dbReference type="InterPro" id="IPR013320">
    <property type="entry name" value="ConA-like_dom_sf"/>
</dbReference>
<evidence type="ECO:0000313" key="1">
    <source>
        <dbReference type="EMBL" id="NPD91708.1"/>
    </source>
</evidence>
<proteinExistence type="predicted"/>
<dbReference type="SUPFAM" id="SSF49899">
    <property type="entry name" value="Concanavalin A-like lectins/glucanases"/>
    <property type="match status" value="1"/>
</dbReference>
<dbReference type="Gene3D" id="3.80.10.10">
    <property type="entry name" value="Ribonuclease Inhibitor"/>
    <property type="match status" value="1"/>
</dbReference>
<evidence type="ECO:0000313" key="2">
    <source>
        <dbReference type="Proteomes" id="UP000714420"/>
    </source>
</evidence>
<dbReference type="Proteomes" id="UP000714420">
    <property type="component" value="Unassembled WGS sequence"/>
</dbReference>
<reference evidence="1 2" key="1">
    <citation type="submission" date="2020-05" db="EMBL/GenBank/DDBJ databases">
        <title>Distinct polysaccharide utilization as determinants for interspecies competition between intestinal Prevotella spp.</title>
        <authorList>
            <person name="Galvez E.J.C."/>
            <person name="Iljazovic A."/>
            <person name="Strowig T."/>
        </authorList>
    </citation>
    <scope>NUCLEOTIDE SEQUENCE [LARGE SCALE GENOMIC DNA]</scope>
    <source>
        <strain evidence="1 2">PMUR</strain>
    </source>
</reference>
<protein>
    <recommendedName>
        <fullName evidence="3">LamG domain-containing protein</fullName>
    </recommendedName>
</protein>
<dbReference type="EMBL" id="JABKKF010000003">
    <property type="protein sequence ID" value="NPD91708.1"/>
    <property type="molecule type" value="Genomic_DNA"/>
</dbReference>
<dbReference type="SUPFAM" id="SSF52047">
    <property type="entry name" value="RNI-like"/>
    <property type="match status" value="1"/>
</dbReference>
<dbReference type="Pfam" id="PF13385">
    <property type="entry name" value="Laminin_G_3"/>
    <property type="match status" value="1"/>
</dbReference>
<organism evidence="1 2">
    <name type="scientific">Xylanibacter muris</name>
    <dbReference type="NCBI Taxonomy" id="2736290"/>
    <lineage>
        <taxon>Bacteria</taxon>
        <taxon>Pseudomonadati</taxon>
        <taxon>Bacteroidota</taxon>
        <taxon>Bacteroidia</taxon>
        <taxon>Bacteroidales</taxon>
        <taxon>Prevotellaceae</taxon>
        <taxon>Xylanibacter</taxon>
    </lineage>
</organism>
<dbReference type="InterPro" id="IPR032675">
    <property type="entry name" value="LRR_dom_sf"/>
</dbReference>
<evidence type="ECO:0008006" key="3">
    <source>
        <dbReference type="Google" id="ProtNLM"/>
    </source>
</evidence>